<evidence type="ECO:0000256" key="3">
    <source>
        <dbReference type="ARBA" id="ARBA00023082"/>
    </source>
</evidence>
<sequence>MNEDWQRKHFQEIMEQHRGIVFKVVRVYCHNEFDRQDLFQEIMIQVWQSLHRYDNQYKISTWLYRIALNVAISFYRRNAVRRAKHIQLNEEAAQIVVPGNTSQEQQLSQLEEFISELQEIDKALMLLYLEEKSHAEIAEIVGVSVSNVGTKISRIKDKLKHRLTEKMQSL</sequence>
<protein>
    <submittedName>
        <fullName evidence="7">RNA polymerase sigma factor</fullName>
    </submittedName>
</protein>
<organism evidence="7 8">
    <name type="scientific">Dyadobacter subterraneus</name>
    <dbReference type="NCBI Taxonomy" id="2773304"/>
    <lineage>
        <taxon>Bacteria</taxon>
        <taxon>Pseudomonadati</taxon>
        <taxon>Bacteroidota</taxon>
        <taxon>Cytophagia</taxon>
        <taxon>Cytophagales</taxon>
        <taxon>Spirosomataceae</taxon>
        <taxon>Dyadobacter</taxon>
    </lineage>
</organism>
<dbReference type="InterPro" id="IPR013249">
    <property type="entry name" value="RNA_pol_sigma70_r4_t2"/>
</dbReference>
<proteinExistence type="inferred from homology"/>
<evidence type="ECO:0000259" key="5">
    <source>
        <dbReference type="Pfam" id="PF04542"/>
    </source>
</evidence>
<keyword evidence="8" id="KW-1185">Reference proteome</keyword>
<evidence type="ECO:0000313" key="7">
    <source>
        <dbReference type="EMBL" id="MBE9463714.1"/>
    </source>
</evidence>
<dbReference type="PANTHER" id="PTHR43133:SF45">
    <property type="entry name" value="RNA POLYMERASE ECF-TYPE SIGMA FACTOR"/>
    <property type="match status" value="1"/>
</dbReference>
<dbReference type="InterPro" id="IPR039425">
    <property type="entry name" value="RNA_pol_sigma-70-like"/>
</dbReference>
<dbReference type="Gene3D" id="1.10.10.10">
    <property type="entry name" value="Winged helix-like DNA-binding domain superfamily/Winged helix DNA-binding domain"/>
    <property type="match status" value="1"/>
</dbReference>
<dbReference type="Gene3D" id="1.10.1740.10">
    <property type="match status" value="1"/>
</dbReference>
<dbReference type="Pfam" id="PF04542">
    <property type="entry name" value="Sigma70_r2"/>
    <property type="match status" value="1"/>
</dbReference>
<dbReference type="InterPro" id="IPR014284">
    <property type="entry name" value="RNA_pol_sigma-70_dom"/>
</dbReference>
<dbReference type="NCBIfam" id="TIGR02937">
    <property type="entry name" value="sigma70-ECF"/>
    <property type="match status" value="1"/>
</dbReference>
<reference evidence="8" key="1">
    <citation type="submission" date="2023-07" db="EMBL/GenBank/DDBJ databases">
        <title>Dyadobacter sp. nov 'subterranea' isolated from contaminted grondwater.</title>
        <authorList>
            <person name="Szabo I."/>
            <person name="Al-Omari J."/>
            <person name="Szerdahelyi S.G."/>
            <person name="Rado J."/>
        </authorList>
    </citation>
    <scope>NUCLEOTIDE SEQUENCE [LARGE SCALE GENOMIC DNA]</scope>
    <source>
        <strain evidence="8">UP-52</strain>
    </source>
</reference>
<feature type="domain" description="RNA polymerase sigma-70 region 2" evidence="5">
    <location>
        <begin position="14"/>
        <end position="79"/>
    </location>
</feature>
<keyword evidence="4" id="KW-0804">Transcription</keyword>
<dbReference type="InterPro" id="IPR013325">
    <property type="entry name" value="RNA_pol_sigma_r2"/>
</dbReference>
<keyword evidence="3" id="KW-0731">Sigma factor</keyword>
<dbReference type="SUPFAM" id="SSF88946">
    <property type="entry name" value="Sigma2 domain of RNA polymerase sigma factors"/>
    <property type="match status" value="1"/>
</dbReference>
<evidence type="ECO:0000259" key="6">
    <source>
        <dbReference type="Pfam" id="PF08281"/>
    </source>
</evidence>
<comment type="caution">
    <text evidence="7">The sequence shown here is derived from an EMBL/GenBank/DDBJ whole genome shotgun (WGS) entry which is preliminary data.</text>
</comment>
<keyword evidence="2" id="KW-0805">Transcription regulation</keyword>
<dbReference type="InterPro" id="IPR007627">
    <property type="entry name" value="RNA_pol_sigma70_r2"/>
</dbReference>
<evidence type="ECO:0000313" key="8">
    <source>
        <dbReference type="Proteomes" id="UP000634134"/>
    </source>
</evidence>
<gene>
    <name evidence="7" type="ORF">IEE83_17665</name>
</gene>
<dbReference type="InterPro" id="IPR036388">
    <property type="entry name" value="WH-like_DNA-bd_sf"/>
</dbReference>
<dbReference type="RefSeq" id="WP_194121831.1">
    <property type="nucleotide sequence ID" value="NZ_JACYGY010000001.1"/>
</dbReference>
<dbReference type="PANTHER" id="PTHR43133">
    <property type="entry name" value="RNA POLYMERASE ECF-TYPE SIGMA FACTO"/>
    <property type="match status" value="1"/>
</dbReference>
<dbReference type="Proteomes" id="UP000634134">
    <property type="component" value="Unassembled WGS sequence"/>
</dbReference>
<name>A0ABR9WHS4_9BACT</name>
<dbReference type="Pfam" id="PF08281">
    <property type="entry name" value="Sigma70_r4_2"/>
    <property type="match status" value="1"/>
</dbReference>
<evidence type="ECO:0000256" key="4">
    <source>
        <dbReference type="ARBA" id="ARBA00023163"/>
    </source>
</evidence>
<accession>A0ABR9WHS4</accession>
<evidence type="ECO:0000256" key="1">
    <source>
        <dbReference type="ARBA" id="ARBA00010641"/>
    </source>
</evidence>
<dbReference type="EMBL" id="JACYGY010000001">
    <property type="protein sequence ID" value="MBE9463714.1"/>
    <property type="molecule type" value="Genomic_DNA"/>
</dbReference>
<evidence type="ECO:0000256" key="2">
    <source>
        <dbReference type="ARBA" id="ARBA00023015"/>
    </source>
</evidence>
<comment type="similarity">
    <text evidence="1">Belongs to the sigma-70 factor family. ECF subfamily.</text>
</comment>
<feature type="domain" description="RNA polymerase sigma factor 70 region 4 type 2" evidence="6">
    <location>
        <begin position="109"/>
        <end position="159"/>
    </location>
</feature>
<dbReference type="InterPro" id="IPR013324">
    <property type="entry name" value="RNA_pol_sigma_r3/r4-like"/>
</dbReference>
<dbReference type="SUPFAM" id="SSF88659">
    <property type="entry name" value="Sigma3 and sigma4 domains of RNA polymerase sigma factors"/>
    <property type="match status" value="1"/>
</dbReference>